<feature type="domain" description="Wax synthase" evidence="9">
    <location>
        <begin position="264"/>
        <end position="342"/>
    </location>
</feature>
<keyword evidence="4" id="KW-0808">Transferase</keyword>
<dbReference type="Proteomes" id="UP000292957">
    <property type="component" value="Unassembled WGS sequence"/>
</dbReference>
<evidence type="ECO:0000259" key="9">
    <source>
        <dbReference type="Pfam" id="PF13813"/>
    </source>
</evidence>
<comment type="subcellular location">
    <subcellularLocation>
        <location evidence="1">Membrane</location>
        <topology evidence="1">Multi-pass membrane protein</topology>
    </subcellularLocation>
</comment>
<evidence type="ECO:0000256" key="1">
    <source>
        <dbReference type="ARBA" id="ARBA00004141"/>
    </source>
</evidence>
<dbReference type="GO" id="GO:0006629">
    <property type="term" value="P:lipid metabolic process"/>
    <property type="evidence" value="ECO:0007669"/>
    <property type="project" value="InterPro"/>
</dbReference>
<evidence type="ECO:0000256" key="3">
    <source>
        <dbReference type="ARBA" id="ARBA00007282"/>
    </source>
</evidence>
<accession>A0A4Q9MWA0</accession>
<dbReference type="InterPro" id="IPR044851">
    <property type="entry name" value="Wax_synthase"/>
</dbReference>
<comment type="pathway">
    <text evidence="2">Secondary metabolite biosynthesis.</text>
</comment>
<reference evidence="10" key="1">
    <citation type="submission" date="2019-01" db="EMBL/GenBank/DDBJ databases">
        <title>Draft genome sequences of three monokaryotic isolates of the white-rot basidiomycete fungus Dichomitus squalens.</title>
        <authorList>
            <consortium name="DOE Joint Genome Institute"/>
            <person name="Lopez S.C."/>
            <person name="Andreopoulos B."/>
            <person name="Pangilinan J."/>
            <person name="Lipzen A."/>
            <person name="Riley R."/>
            <person name="Ahrendt S."/>
            <person name="Ng V."/>
            <person name="Barry K."/>
            <person name="Daum C."/>
            <person name="Grigoriev I.V."/>
            <person name="Hilden K.S."/>
            <person name="Makela M.R."/>
            <person name="de Vries R.P."/>
        </authorList>
    </citation>
    <scope>NUCLEOTIDE SEQUENCE [LARGE SCALE GENOMIC DNA]</scope>
    <source>
        <strain evidence="10">OM18370.1</strain>
    </source>
</reference>
<proteinExistence type="inferred from homology"/>
<evidence type="ECO:0000256" key="4">
    <source>
        <dbReference type="ARBA" id="ARBA00022679"/>
    </source>
</evidence>
<protein>
    <recommendedName>
        <fullName evidence="9">Wax synthase domain-containing protein</fullName>
    </recommendedName>
</protein>
<sequence length="419" mass="47361">MHTLRPGLKDLHGTYEPLTWSNIPYAHAWLIAYLFMAYLTRRPHTHIVRLLFLPIFVYFMFWCTLRYRIEDPRFGWYNWLRGLLALAATAQAITFASRPEGLLRIGEIRHAPLPNETYQQPYGSGNGIVPQTPESRVIVLACISDAFEVGVLARGIGWQYAYGLHVPKARRPSERSSYLKSTLISVMRAYLFVDLIDSFLDTLPGITATTGSLYLPALSPVLRYIVATALHVLAGFVIILGIEMWYDIASLVGVGIFQQSPSSWPPFHDEPWFSSSLHEFWSKRWHQALRQTFLVYGGYPGWWVAGDLGMLFGTFLASGLFHEIGLYVAGEPIDPWVTLFFFAQPFGILAEKFYKKQTGRRVNGTLGVVMVVVFVVVLGQVCTDSWLRRGMGGKVITPPALSPARRIIIPYLRGLCESH</sequence>
<dbReference type="InterPro" id="IPR032805">
    <property type="entry name" value="Wax_synthase_dom"/>
</dbReference>
<dbReference type="EMBL" id="ML143395">
    <property type="protein sequence ID" value="TBU32334.1"/>
    <property type="molecule type" value="Genomic_DNA"/>
</dbReference>
<evidence type="ECO:0000256" key="8">
    <source>
        <dbReference type="SAM" id="Phobius"/>
    </source>
</evidence>
<dbReference type="GO" id="GO:0016020">
    <property type="term" value="C:membrane"/>
    <property type="evidence" value="ECO:0007669"/>
    <property type="project" value="UniProtKB-SubCell"/>
</dbReference>
<keyword evidence="5 8" id="KW-0812">Transmembrane</keyword>
<evidence type="ECO:0000256" key="6">
    <source>
        <dbReference type="ARBA" id="ARBA00022989"/>
    </source>
</evidence>
<dbReference type="PANTHER" id="PTHR31595">
    <property type="entry name" value="LONG-CHAIN-ALCOHOL O-FATTY-ACYLTRANSFERASE 3-RELATED"/>
    <property type="match status" value="1"/>
</dbReference>
<evidence type="ECO:0000256" key="7">
    <source>
        <dbReference type="ARBA" id="ARBA00023136"/>
    </source>
</evidence>
<evidence type="ECO:0000256" key="2">
    <source>
        <dbReference type="ARBA" id="ARBA00005179"/>
    </source>
</evidence>
<dbReference type="Pfam" id="PF13813">
    <property type="entry name" value="MBOAT_2"/>
    <property type="match status" value="1"/>
</dbReference>
<dbReference type="AlphaFoldDB" id="A0A4Q9MWA0"/>
<name>A0A4Q9MWA0_9APHY</name>
<feature type="transmembrane region" description="Helical" evidence="8">
    <location>
        <begin position="20"/>
        <end position="40"/>
    </location>
</feature>
<feature type="transmembrane region" description="Helical" evidence="8">
    <location>
        <begin position="333"/>
        <end position="350"/>
    </location>
</feature>
<dbReference type="GO" id="GO:0008374">
    <property type="term" value="F:O-acyltransferase activity"/>
    <property type="evidence" value="ECO:0007669"/>
    <property type="project" value="InterPro"/>
</dbReference>
<feature type="transmembrane region" description="Helical" evidence="8">
    <location>
        <begin position="362"/>
        <end position="381"/>
    </location>
</feature>
<evidence type="ECO:0000256" key="5">
    <source>
        <dbReference type="ARBA" id="ARBA00022692"/>
    </source>
</evidence>
<organism evidence="10">
    <name type="scientific">Dichomitus squalens</name>
    <dbReference type="NCBI Taxonomy" id="114155"/>
    <lineage>
        <taxon>Eukaryota</taxon>
        <taxon>Fungi</taxon>
        <taxon>Dikarya</taxon>
        <taxon>Basidiomycota</taxon>
        <taxon>Agaricomycotina</taxon>
        <taxon>Agaricomycetes</taxon>
        <taxon>Polyporales</taxon>
        <taxon>Polyporaceae</taxon>
        <taxon>Dichomitus</taxon>
    </lineage>
</organism>
<dbReference type="OrthoDB" id="1077582at2759"/>
<keyword evidence="6 8" id="KW-1133">Transmembrane helix</keyword>
<comment type="similarity">
    <text evidence="3">Belongs to the wax synthase family.</text>
</comment>
<feature type="transmembrane region" description="Helical" evidence="8">
    <location>
        <begin position="221"/>
        <end position="242"/>
    </location>
</feature>
<evidence type="ECO:0000313" key="10">
    <source>
        <dbReference type="EMBL" id="TBU32334.1"/>
    </source>
</evidence>
<keyword evidence="7 8" id="KW-0472">Membrane</keyword>
<gene>
    <name evidence="10" type="ORF">BD311DRAFT_714866</name>
</gene>
<feature type="transmembrane region" description="Helical" evidence="8">
    <location>
        <begin position="293"/>
        <end position="321"/>
    </location>
</feature>
<feature type="transmembrane region" description="Helical" evidence="8">
    <location>
        <begin position="47"/>
        <end position="67"/>
    </location>
</feature>
<dbReference type="PANTHER" id="PTHR31595:SF57">
    <property type="entry name" value="OS04G0481900 PROTEIN"/>
    <property type="match status" value="1"/>
</dbReference>